<protein>
    <submittedName>
        <fullName evidence="3">Uncharacterized protein</fullName>
    </submittedName>
</protein>
<keyword evidence="2" id="KW-1185">Reference proteome</keyword>
<evidence type="ECO:0000256" key="1">
    <source>
        <dbReference type="SAM" id="MobiDB-lite"/>
    </source>
</evidence>
<sequence>MCIAPHVDQSSQTRQMKYCANVAEETYQIGPLRQWRSIQARCMAWSRRITNCIFALSFQPHCRAAEVQTGARQLFLQQEKISSRYSSIAADRKNDFREEGDTKMCDTKQGQQLRSSLRKTHTSDQNGSKDADPDKHVRFACPKDSTFKCDTQFSSIEATPDCSNEDTERMSPAQRKRNITPEEKEECEQSPKKCKPNELIIRLSQALETLLRNSKLKEIDRKIEESRENAEALFDRALSLIDLVVTYDMSTYELEVLAKETKDRRSVISAQREKDIREVEAAFRSANELLSEVESCFAAVATSVEEKYEDDSGIQSFEAEDEPSFGMIRLYVLFESRKENEFGKRWREKERKALCVVDAL</sequence>
<feature type="region of interest" description="Disordered" evidence="1">
    <location>
        <begin position="92"/>
        <end position="136"/>
    </location>
</feature>
<proteinExistence type="predicted"/>
<feature type="compositionally biased region" description="Basic and acidic residues" evidence="1">
    <location>
        <begin position="127"/>
        <end position="136"/>
    </location>
</feature>
<feature type="compositionally biased region" description="Basic and acidic residues" evidence="1">
    <location>
        <begin position="179"/>
        <end position="191"/>
    </location>
</feature>
<evidence type="ECO:0000313" key="3">
    <source>
        <dbReference type="WBParaSite" id="PgE186_g001_t02"/>
    </source>
</evidence>
<name>A0A915A2A1_PARUN</name>
<dbReference type="Proteomes" id="UP000887569">
    <property type="component" value="Unplaced"/>
</dbReference>
<evidence type="ECO:0000313" key="2">
    <source>
        <dbReference type="Proteomes" id="UP000887569"/>
    </source>
</evidence>
<dbReference type="AlphaFoldDB" id="A0A915A2A1"/>
<feature type="region of interest" description="Disordered" evidence="1">
    <location>
        <begin position="158"/>
        <end position="191"/>
    </location>
</feature>
<feature type="compositionally biased region" description="Basic and acidic residues" evidence="1">
    <location>
        <begin position="92"/>
        <end position="106"/>
    </location>
</feature>
<organism evidence="2 3">
    <name type="scientific">Parascaris univalens</name>
    <name type="common">Nematode worm</name>
    <dbReference type="NCBI Taxonomy" id="6257"/>
    <lineage>
        <taxon>Eukaryota</taxon>
        <taxon>Metazoa</taxon>
        <taxon>Ecdysozoa</taxon>
        <taxon>Nematoda</taxon>
        <taxon>Chromadorea</taxon>
        <taxon>Rhabditida</taxon>
        <taxon>Spirurina</taxon>
        <taxon>Ascaridomorpha</taxon>
        <taxon>Ascaridoidea</taxon>
        <taxon>Ascarididae</taxon>
        <taxon>Parascaris</taxon>
    </lineage>
</organism>
<accession>A0A915A2A1</accession>
<reference evidence="3" key="1">
    <citation type="submission" date="2022-11" db="UniProtKB">
        <authorList>
            <consortium name="WormBaseParasite"/>
        </authorList>
    </citation>
    <scope>IDENTIFICATION</scope>
</reference>
<dbReference type="WBParaSite" id="PgE186_g001_t02">
    <property type="protein sequence ID" value="PgE186_g001_t02"/>
    <property type="gene ID" value="PgE186_g001"/>
</dbReference>